<dbReference type="Pfam" id="PF18911">
    <property type="entry name" value="PKD_4"/>
    <property type="match status" value="1"/>
</dbReference>
<dbReference type="Proteomes" id="UP000223913">
    <property type="component" value="Unassembled WGS sequence"/>
</dbReference>
<gene>
    <name evidence="11" type="ORF">CRP01_34210</name>
</gene>
<keyword evidence="3 7" id="KW-0479">Metal-binding</keyword>
<dbReference type="OrthoDB" id="9816308at2"/>
<dbReference type="EMBL" id="PDUD01000045">
    <property type="protein sequence ID" value="PHN02087.1"/>
    <property type="molecule type" value="Genomic_DNA"/>
</dbReference>
<dbReference type="PROSITE" id="PS50093">
    <property type="entry name" value="PKD"/>
    <property type="match status" value="1"/>
</dbReference>
<keyword evidence="4" id="KW-0732">Signal</keyword>
<protein>
    <recommendedName>
        <fullName evidence="13">Carbohydrate-binding protein</fullName>
    </recommendedName>
</protein>
<evidence type="ECO:0000256" key="1">
    <source>
        <dbReference type="ARBA" id="ARBA00022448"/>
    </source>
</evidence>
<dbReference type="InterPro" id="IPR011042">
    <property type="entry name" value="6-blade_b-propeller_TolB-like"/>
</dbReference>
<dbReference type="InterPro" id="IPR035986">
    <property type="entry name" value="PKD_dom_sf"/>
</dbReference>
<dbReference type="InterPro" id="IPR006584">
    <property type="entry name" value="Cellulose-bd_IV"/>
</dbReference>
<dbReference type="SUPFAM" id="SSF49299">
    <property type="entry name" value="PKD domain"/>
    <property type="match status" value="1"/>
</dbReference>
<dbReference type="InterPro" id="IPR009056">
    <property type="entry name" value="Cyt_c-like_dom"/>
</dbReference>
<dbReference type="GO" id="GO:0020037">
    <property type="term" value="F:heme binding"/>
    <property type="evidence" value="ECO:0007669"/>
    <property type="project" value="InterPro"/>
</dbReference>
<evidence type="ECO:0000256" key="8">
    <source>
        <dbReference type="SAM" id="MobiDB-lite"/>
    </source>
</evidence>
<comment type="PTM">
    <text evidence="7">Binds 1 heme c group covalently per subunit.</text>
</comment>
<evidence type="ECO:0008006" key="13">
    <source>
        <dbReference type="Google" id="ProtNLM"/>
    </source>
</evidence>
<dbReference type="PANTHER" id="PTHR40469">
    <property type="entry name" value="SECRETED GLYCOSYL HYDROLASE"/>
    <property type="match status" value="1"/>
</dbReference>
<dbReference type="GO" id="GO:0005506">
    <property type="term" value="F:iron ion binding"/>
    <property type="evidence" value="ECO:0007669"/>
    <property type="project" value="InterPro"/>
</dbReference>
<reference evidence="11 12" key="1">
    <citation type="submission" date="2017-10" db="EMBL/GenBank/DDBJ databases">
        <title>The draft genome sequence of Lewinella nigricans NBRC 102662.</title>
        <authorList>
            <person name="Wang K."/>
        </authorList>
    </citation>
    <scope>NUCLEOTIDE SEQUENCE [LARGE SCALE GENOMIC DNA]</scope>
    <source>
        <strain evidence="11 12">NBRC 102662</strain>
    </source>
</reference>
<dbReference type="PROSITE" id="PS51257">
    <property type="entry name" value="PROKAR_LIPOPROTEIN"/>
    <property type="match status" value="1"/>
</dbReference>
<evidence type="ECO:0000256" key="7">
    <source>
        <dbReference type="PIRSR" id="PIRSR602324-1"/>
    </source>
</evidence>
<dbReference type="SMART" id="SM00606">
    <property type="entry name" value="CBD_IV"/>
    <property type="match status" value="1"/>
</dbReference>
<dbReference type="SUPFAM" id="SSF50952">
    <property type="entry name" value="Soluble quinoprotein glucose dehydrogenase"/>
    <property type="match status" value="1"/>
</dbReference>
<dbReference type="InterPro" id="IPR029062">
    <property type="entry name" value="Class_I_gatase-like"/>
</dbReference>
<organism evidence="11 12">
    <name type="scientific">Flavilitoribacter nigricans (strain ATCC 23147 / DSM 23189 / NBRC 102662 / NCIMB 1420 / SS-2)</name>
    <name type="common">Lewinella nigricans</name>
    <dbReference type="NCBI Taxonomy" id="1122177"/>
    <lineage>
        <taxon>Bacteria</taxon>
        <taxon>Pseudomonadati</taxon>
        <taxon>Bacteroidota</taxon>
        <taxon>Saprospiria</taxon>
        <taxon>Saprospirales</taxon>
        <taxon>Lewinellaceae</taxon>
        <taxon>Flavilitoribacter</taxon>
    </lineage>
</organism>
<comment type="caution">
    <text evidence="11">The sequence shown here is derived from an EMBL/GenBank/DDBJ whole genome shotgun (WGS) entry which is preliminary data.</text>
</comment>
<evidence type="ECO:0000259" key="9">
    <source>
        <dbReference type="PROSITE" id="PS50093"/>
    </source>
</evidence>
<dbReference type="Gene3D" id="3.40.50.880">
    <property type="match status" value="1"/>
</dbReference>
<evidence type="ECO:0000256" key="5">
    <source>
        <dbReference type="ARBA" id="ARBA00022982"/>
    </source>
</evidence>
<dbReference type="InterPro" id="IPR012938">
    <property type="entry name" value="Glc/Sorbosone_DH"/>
</dbReference>
<feature type="domain" description="Cytochrome c" evidence="10">
    <location>
        <begin position="852"/>
        <end position="937"/>
    </location>
</feature>
<feature type="region of interest" description="Disordered" evidence="8">
    <location>
        <begin position="439"/>
        <end position="459"/>
    </location>
</feature>
<dbReference type="PROSITE" id="PS51007">
    <property type="entry name" value="CYTC"/>
    <property type="match status" value="1"/>
</dbReference>
<evidence type="ECO:0000256" key="4">
    <source>
        <dbReference type="ARBA" id="ARBA00022729"/>
    </source>
</evidence>
<dbReference type="SUPFAM" id="SSF52317">
    <property type="entry name" value="Class I glutamine amidotransferase-like"/>
    <property type="match status" value="1"/>
</dbReference>
<evidence type="ECO:0000259" key="10">
    <source>
        <dbReference type="PROSITE" id="PS51007"/>
    </source>
</evidence>
<keyword evidence="12" id="KW-1185">Reference proteome</keyword>
<dbReference type="PRINTS" id="PR00606">
    <property type="entry name" value="CYTCHROMECID"/>
</dbReference>
<evidence type="ECO:0000256" key="3">
    <source>
        <dbReference type="ARBA" id="ARBA00022723"/>
    </source>
</evidence>
<dbReference type="CDD" id="cd00146">
    <property type="entry name" value="PKD"/>
    <property type="match status" value="1"/>
</dbReference>
<keyword evidence="2 7" id="KW-0349">Heme</keyword>
<evidence type="ECO:0000313" key="12">
    <source>
        <dbReference type="Proteomes" id="UP000223913"/>
    </source>
</evidence>
<dbReference type="CDD" id="cd04084">
    <property type="entry name" value="CBM6_xylanase-like"/>
    <property type="match status" value="1"/>
</dbReference>
<dbReference type="InterPro" id="IPR011041">
    <property type="entry name" value="Quinoprot_gluc/sorb_DH_b-prop"/>
</dbReference>
<dbReference type="Pfam" id="PF06283">
    <property type="entry name" value="ThuA"/>
    <property type="match status" value="1"/>
</dbReference>
<dbReference type="SMART" id="SM00089">
    <property type="entry name" value="PKD"/>
    <property type="match status" value="1"/>
</dbReference>
<keyword evidence="6 7" id="KW-0408">Iron</keyword>
<sequence length="1126" mass="125618">MKQLTFWALLLTVLWSSCSAPQREKNVLLFSHTQGYRHQSIEAGIEAIEKLGQENGWTVVATEDPTQITEEVLRDFSAVIFLNTTQDILDNAQQADFERFIQAGGGFVGIHAAADTEYDWPWYGELVGGWFKSHPRTQEATLEVVDDSHPASQKAGLGKVTRTDEWYDYKNFDKEKVNVLMVLDESSYEDGGMGDYHPLVWYHEFDGGRAFYTGMGHTPESFEEAFFLDHLKGGIEWAIGDDQLDYARAHTLRVPFENRFVKTVLVSNLNEPMEFDFLPDGRAIIVERKGAIRIWDPQSNATDSLTSIPVWDEFEDGLMGVAVAPDYPESKWVYVYYAPPGEESINQISRFKFDGTTWDFASEQVIMKVETQRVTCCHSGGSLEFDRHGNLFLSTGDDTNPFASDGFAPIDEQSGREPWDAQRTSSNTNDLRGKILRIHPEPDGSYTIPEGNLFPEGTPDTRPEIFVMGCRNPFRISIDQKRDWLYWGDVGPDAGKDGEMRGPKGYDEINLAKKAGYYGWPYFRGDGKAYNDYDFAKKQSGEPFNPENPINDSPNNTGLQELPPFTPSLIWYSYDESEEFPWVKTGGKNPMAGPVYYQDQFAGVENRYPEYFDGKLFIYEWMRNWIFVIHQDEEGKFIQADPFVPNMEFSRPMDMVFGPDGALYVLEYGQTWFARNQDARLSRVEYVSGNRAPIARITADKPAGAAPLTVAFSAEKSEDLDREGLTYAWTFEGDAVQERTADASYTFEQAGIYPVKLQVTDESGNTDETTVEIQVGNEAPQIVWKLDGNQSFYWDKATIDYEVAVTDKEDGSLADGSLDASRVKVSIDYLPEGYDVVEMAMGHQTADDQPMGAFAKGQQLIDGSDCKACHAVDRKVNGPSYLEIAERYAEEDGATAYLAEKIIKGGGGKWGETVMSAHPQLTLEQTTTIAEYILSLAGDGEGQSTFPAKGAFVTNLHDKDNKEGAYILLATYADKGNGAIQSITSQEMLVLRYPKLEAERYDQKSNGTKIGSVRDRNDGMVDLTNNQYIAFEGIDLTGVQEITLLAQVKGSGKVELHLDGNEGKLAGSASLTVTEGDELQTFTITPEATGGKHDLYFVFKNAGDNQVNAALDRVNFSPGSSLLSAK</sequence>
<keyword evidence="5" id="KW-0249">Electron transport</keyword>
<dbReference type="AlphaFoldDB" id="A0A2D0N0V0"/>
<dbReference type="InterPro" id="IPR005084">
    <property type="entry name" value="CBM6"/>
</dbReference>
<dbReference type="PANTHER" id="PTHR40469:SF2">
    <property type="entry name" value="GALACTOSE-BINDING DOMAIN-LIKE SUPERFAMILY PROTEIN"/>
    <property type="match status" value="1"/>
</dbReference>
<dbReference type="InterPro" id="IPR013783">
    <property type="entry name" value="Ig-like_fold"/>
</dbReference>
<dbReference type="Pfam" id="PF07995">
    <property type="entry name" value="GSDH"/>
    <property type="match status" value="1"/>
</dbReference>
<dbReference type="InterPro" id="IPR022409">
    <property type="entry name" value="PKD/Chitinase_dom"/>
</dbReference>
<evidence type="ECO:0000256" key="6">
    <source>
        <dbReference type="ARBA" id="ARBA00023004"/>
    </source>
</evidence>
<dbReference type="InterPro" id="IPR036909">
    <property type="entry name" value="Cyt_c-like_dom_sf"/>
</dbReference>
<evidence type="ECO:0000313" key="11">
    <source>
        <dbReference type="EMBL" id="PHN02087.1"/>
    </source>
</evidence>
<accession>A0A2D0N0V0</accession>
<dbReference type="Pfam" id="PF00034">
    <property type="entry name" value="Cytochrom_C"/>
    <property type="match status" value="1"/>
</dbReference>
<dbReference type="InterPro" id="IPR029010">
    <property type="entry name" value="ThuA-like"/>
</dbReference>
<dbReference type="SUPFAM" id="SSF49785">
    <property type="entry name" value="Galactose-binding domain-like"/>
    <property type="match status" value="1"/>
</dbReference>
<name>A0A2D0N0V0_FLAN2</name>
<dbReference type="Gene3D" id="1.10.760.10">
    <property type="entry name" value="Cytochrome c-like domain"/>
    <property type="match status" value="1"/>
</dbReference>
<feature type="binding site" description="covalent" evidence="7">
    <location>
        <position position="866"/>
    </location>
    <ligand>
        <name>heme c</name>
        <dbReference type="ChEBI" id="CHEBI:61717"/>
    </ligand>
</feature>
<dbReference type="RefSeq" id="WP_099154580.1">
    <property type="nucleotide sequence ID" value="NZ_PDUD01000045.1"/>
</dbReference>
<dbReference type="Gene3D" id="2.120.10.30">
    <property type="entry name" value="TolB, C-terminal domain"/>
    <property type="match status" value="1"/>
</dbReference>
<feature type="binding site" description="covalent" evidence="7">
    <location>
        <position position="915"/>
    </location>
    <ligand>
        <name>heme c</name>
        <dbReference type="ChEBI" id="CHEBI:61717"/>
    </ligand>
</feature>
<keyword evidence="1" id="KW-0813">Transport</keyword>
<dbReference type="Gene3D" id="2.60.40.10">
    <property type="entry name" value="Immunoglobulins"/>
    <property type="match status" value="1"/>
</dbReference>
<feature type="binding site" description="covalent" evidence="7">
    <location>
        <position position="870"/>
    </location>
    <ligand>
        <name>heme c</name>
        <dbReference type="ChEBI" id="CHEBI:61717"/>
    </ligand>
</feature>
<dbReference type="InterPro" id="IPR002324">
    <property type="entry name" value="Cyt_c_ID"/>
</dbReference>
<dbReference type="SUPFAM" id="SSF46626">
    <property type="entry name" value="Cytochrome c"/>
    <property type="match status" value="1"/>
</dbReference>
<evidence type="ECO:0000256" key="2">
    <source>
        <dbReference type="ARBA" id="ARBA00022617"/>
    </source>
</evidence>
<dbReference type="InterPro" id="IPR000601">
    <property type="entry name" value="PKD_dom"/>
</dbReference>
<dbReference type="InterPro" id="IPR008979">
    <property type="entry name" value="Galactose-bd-like_sf"/>
</dbReference>
<proteinExistence type="predicted"/>
<feature type="domain" description="PKD" evidence="9">
    <location>
        <begin position="693"/>
        <end position="775"/>
    </location>
</feature>
<dbReference type="GO" id="GO:0009055">
    <property type="term" value="F:electron transfer activity"/>
    <property type="evidence" value="ECO:0007669"/>
    <property type="project" value="InterPro"/>
</dbReference>
<dbReference type="GO" id="GO:0030246">
    <property type="term" value="F:carbohydrate binding"/>
    <property type="evidence" value="ECO:0007669"/>
    <property type="project" value="InterPro"/>
</dbReference>
<dbReference type="Gene3D" id="2.60.120.260">
    <property type="entry name" value="Galactose-binding domain-like"/>
    <property type="match status" value="1"/>
</dbReference>
<dbReference type="Pfam" id="PF03422">
    <property type="entry name" value="CBM_6"/>
    <property type="match status" value="1"/>
</dbReference>